<dbReference type="AlphaFoldDB" id="A7HXU0"/>
<organism evidence="2 3">
    <name type="scientific">Parvibaculum lavamentivorans (strain DS-1 / DSM 13023 / NCIMB 13966)</name>
    <dbReference type="NCBI Taxonomy" id="402881"/>
    <lineage>
        <taxon>Bacteria</taxon>
        <taxon>Pseudomonadati</taxon>
        <taxon>Pseudomonadota</taxon>
        <taxon>Alphaproteobacteria</taxon>
        <taxon>Hyphomicrobiales</taxon>
        <taxon>Parvibaculaceae</taxon>
        <taxon>Parvibaculum</taxon>
    </lineage>
</organism>
<sequence>MIQLKHALLVGAAGAALLAAPLAATAQTSTTIVTNSGTTVYPAPATTGSITTVTTTTTMPGSPHLADPVAHLESLGYSDVEQTPGVALESEMAFKAANEWGHPVTVVIDKETGDVVRETSSRTLNKPSKQ</sequence>
<evidence type="ECO:0000256" key="1">
    <source>
        <dbReference type="SAM" id="SignalP"/>
    </source>
</evidence>
<proteinExistence type="predicted"/>
<feature type="signal peptide" evidence="1">
    <location>
        <begin position="1"/>
        <end position="26"/>
    </location>
</feature>
<gene>
    <name evidence="2" type="ordered locus">Plav_3116</name>
</gene>
<protein>
    <recommendedName>
        <fullName evidence="4">PepSY domain-containing protein</fullName>
    </recommendedName>
</protein>
<name>A7HXU0_PARL1</name>
<dbReference type="Proteomes" id="UP000006377">
    <property type="component" value="Chromosome"/>
</dbReference>
<evidence type="ECO:0000313" key="3">
    <source>
        <dbReference type="Proteomes" id="UP000006377"/>
    </source>
</evidence>
<dbReference type="RefSeq" id="WP_012112045.1">
    <property type="nucleotide sequence ID" value="NC_009719.1"/>
</dbReference>
<keyword evidence="3" id="KW-1185">Reference proteome</keyword>
<accession>A7HXU0</accession>
<evidence type="ECO:0008006" key="4">
    <source>
        <dbReference type="Google" id="ProtNLM"/>
    </source>
</evidence>
<keyword evidence="1" id="KW-0732">Signal</keyword>
<evidence type="ECO:0000313" key="2">
    <source>
        <dbReference type="EMBL" id="ABS64723.1"/>
    </source>
</evidence>
<reference evidence="2 3" key="1">
    <citation type="journal article" date="2011" name="Stand. Genomic Sci.">
        <title>Complete genome sequence of Parvibaculum lavamentivorans type strain (DS-1(T)).</title>
        <authorList>
            <person name="Schleheck D."/>
            <person name="Weiss M."/>
            <person name="Pitluck S."/>
            <person name="Bruce D."/>
            <person name="Land M.L."/>
            <person name="Han S."/>
            <person name="Saunders E."/>
            <person name="Tapia R."/>
            <person name="Detter C."/>
            <person name="Brettin T."/>
            <person name="Han J."/>
            <person name="Woyke T."/>
            <person name="Goodwin L."/>
            <person name="Pennacchio L."/>
            <person name="Nolan M."/>
            <person name="Cook A.M."/>
            <person name="Kjelleberg S."/>
            <person name="Thomas T."/>
        </authorList>
    </citation>
    <scope>NUCLEOTIDE SEQUENCE [LARGE SCALE GENOMIC DNA]</scope>
    <source>
        <strain evidence="3">DS-1 / DSM 13023 / NCIMB 13966</strain>
    </source>
</reference>
<dbReference type="KEGG" id="pla:Plav_3116"/>
<dbReference type="EMBL" id="CP000774">
    <property type="protein sequence ID" value="ABS64723.1"/>
    <property type="molecule type" value="Genomic_DNA"/>
</dbReference>
<dbReference type="HOGENOM" id="CLU_1936015_0_0_5"/>
<feature type="chain" id="PRO_5002710654" description="PepSY domain-containing protein" evidence="1">
    <location>
        <begin position="27"/>
        <end position="130"/>
    </location>
</feature>